<accession>A0ABS1QQ62</accession>
<dbReference type="PANTHER" id="PTHR38690:SF1">
    <property type="entry name" value="PROTEASE"/>
    <property type="match status" value="1"/>
</dbReference>
<dbReference type="PANTHER" id="PTHR38690">
    <property type="entry name" value="PROTEASE-RELATED"/>
    <property type="match status" value="1"/>
</dbReference>
<comment type="caution">
    <text evidence="2">The sequence shown here is derived from an EMBL/GenBank/DDBJ whole genome shotgun (WGS) entry which is preliminary data.</text>
</comment>
<sequence length="1253" mass="139446">MIRRGLSWAWLGLAACAVGLALLVTLLRFGSPWLAAWQQQWLDRLLSEQQLTLEVGQLGLSWQGYGPLLVVEEVSLHRAEGPAITLRRALVDLHLWQSLRQWRPVLNELTLEGLRLPLELAAGEAADRHTDLAFLRRLALEGVARFSLQDALLVVTAPEQDLLELHVPALHWHNSPGRHQGQGRLGFGPDGSQQFTLKGHFAGPADRLDGSLYLQADRVDAASTIARIRPDDEHIGADLSFELWLEWRQGLLDAGVLQLGENRLRWGDDHQIAVDGGRIQWQPTEGGWQLASEGIDISVDGEAWPSWRIQLDRQDDRVHGYLDRLTFADLALLAQWGESFWPGAARQLAGAAPEGELSGLYFSARPDGTDWLVRGELNEVGTRPFQWIPGTRGLQGDFLLTPTRGRLGLRQQDAADWVFESAFRAPWPMQRLDTELNWRRQPQGWLLWSDRVRLETRDLALQGWFSLQLPQQGSPLLSASAEVDLARAEQAFTYFPEPLMGSPLVDYLQGAIRAGRAEQAEVLWYGRLDGFPYADGSGLFQARVPLREAEFRFDPGWQPLTDLSLDLLFENDGLYMTGSSGRLGEVDAADIDARIVPLNKAASLQLSAGISGEGKAVTRYLQQSPLAGSVGKTLQQVQVAGQLEGRLALDIPLSGGEVGVEGQVDFVRNRVQISSLGLPLSEVSGRLLFDERQTHFEALRAQWAGQPLELDYRGQVTAQGYEVRLDMRGRTPAPVLARQYPPLQALEGETAWQGRLWLTLAEQGEFSYRVEADTELRGMASRLPLPLHKTAEQPRPARLMVNGNDRQAEVALSLGPDIQGQAELRFEAGGARVSRLWLSAGEAGPAAARAPLDIALRLPALPLDDWLALLGADWQQGEAAAMPQLRWPAPYRVVIQATEARLWRQPFNQLRLQLEPAGEGRRRLAFQSEQAEGELAWGGAVPARAELRRLWLSPAPGEDRLAQHANHISPQQVPALEVDCRDCRWRELALGRLSFRLEPQPEQNGVRLVDLRLDGPLLQGTAEGQWLQHQSGNLSRLEWQLRTPSLQRLWQGLGQESPFSETRASLQGQLRWLDLPWRPDRPSMNGSLGAESGAGVLTELNDRGAGLLSVLSMESVLRRLRLDFRDVFEQGFYFDRIGASGELRDGVLHNDDFVLNGAAGDLRGRGRLDLVAEQLDYQFDFTPNLTGNLPVLAAFAVTPVTGLYVLALSKVLGPVVDVFTRIRYRVSGPLAQPQVTELDREQERVRLSRNHKE</sequence>
<organism evidence="2 3">
    <name type="scientific">Zobellella iuensis</name>
    <dbReference type="NCBI Taxonomy" id="2803811"/>
    <lineage>
        <taxon>Bacteria</taxon>
        <taxon>Pseudomonadati</taxon>
        <taxon>Pseudomonadota</taxon>
        <taxon>Gammaproteobacteria</taxon>
        <taxon>Aeromonadales</taxon>
        <taxon>Aeromonadaceae</taxon>
        <taxon>Zobellella</taxon>
    </lineage>
</organism>
<evidence type="ECO:0000259" key="1">
    <source>
        <dbReference type="Pfam" id="PF13116"/>
    </source>
</evidence>
<dbReference type="InterPro" id="IPR025263">
    <property type="entry name" value="YhdP_central"/>
</dbReference>
<feature type="domain" description="YhdP central" evidence="1">
    <location>
        <begin position="3"/>
        <end position="1235"/>
    </location>
</feature>
<dbReference type="EMBL" id="JAERTZ010000013">
    <property type="protein sequence ID" value="MBL1376717.1"/>
    <property type="molecule type" value="Genomic_DNA"/>
</dbReference>
<dbReference type="Proteomes" id="UP000638570">
    <property type="component" value="Unassembled WGS sequence"/>
</dbReference>
<name>A0ABS1QQ62_9GAMM</name>
<protein>
    <submittedName>
        <fullName evidence="2">TIGR02099 family protein</fullName>
    </submittedName>
</protein>
<proteinExistence type="predicted"/>
<reference evidence="3" key="1">
    <citation type="submission" date="2021-01" db="EMBL/GenBank/DDBJ databases">
        <title>Genome public.</title>
        <authorList>
            <person name="Liu C."/>
            <person name="Sun Q."/>
        </authorList>
    </citation>
    <scope>NUCLEOTIDE SEQUENCE [LARGE SCALE GENOMIC DNA]</scope>
    <source>
        <strain evidence="3">CGMCC 1.18722</strain>
    </source>
</reference>
<dbReference type="InterPro" id="IPR011836">
    <property type="entry name" value="YhdP"/>
</dbReference>
<dbReference type="PROSITE" id="PS51257">
    <property type="entry name" value="PROKAR_LIPOPROTEIN"/>
    <property type="match status" value="1"/>
</dbReference>
<keyword evidence="3" id="KW-1185">Reference proteome</keyword>
<dbReference type="Pfam" id="PF13116">
    <property type="entry name" value="YhdP"/>
    <property type="match status" value="1"/>
</dbReference>
<evidence type="ECO:0000313" key="3">
    <source>
        <dbReference type="Proteomes" id="UP000638570"/>
    </source>
</evidence>
<gene>
    <name evidence="2" type="ORF">JKV55_05120</name>
</gene>
<dbReference type="RefSeq" id="WP_202082845.1">
    <property type="nucleotide sequence ID" value="NZ_JAERTZ010000013.1"/>
</dbReference>
<evidence type="ECO:0000313" key="2">
    <source>
        <dbReference type="EMBL" id="MBL1376717.1"/>
    </source>
</evidence>
<dbReference type="NCBIfam" id="TIGR02099">
    <property type="entry name" value="YhdP family protein"/>
    <property type="match status" value="1"/>
</dbReference>